<gene>
    <name evidence="9" type="ORF">HMPREF0634_1601</name>
</gene>
<comment type="caution">
    <text evidence="9">The sequence shown here is derived from an EMBL/GenBank/DDBJ whole genome shotgun (WGS) entry which is preliminary data.</text>
</comment>
<feature type="transmembrane region" description="Helical" evidence="7">
    <location>
        <begin position="407"/>
        <end position="428"/>
    </location>
</feature>
<dbReference type="STRING" id="596315.HMPREF0634_1601"/>
<dbReference type="InterPro" id="IPR003838">
    <property type="entry name" value="ABC3_permease_C"/>
</dbReference>
<dbReference type="Pfam" id="PF02687">
    <property type="entry name" value="FtsX"/>
    <property type="match status" value="2"/>
</dbReference>
<protein>
    <submittedName>
        <fullName evidence="9">Efflux ABC transporter, permease protein</fullName>
    </submittedName>
</protein>
<feature type="domain" description="ABC3 transporter permease C-terminal" evidence="8">
    <location>
        <begin position="243"/>
        <end position="364"/>
    </location>
</feature>
<feature type="transmembrane region" description="Helical" evidence="7">
    <location>
        <begin position="20"/>
        <end position="41"/>
    </location>
</feature>
<dbReference type="Proteomes" id="UP000003244">
    <property type="component" value="Unassembled WGS sequence"/>
</dbReference>
<proteinExistence type="inferred from homology"/>
<dbReference type="PANTHER" id="PTHR30572:SF4">
    <property type="entry name" value="ABC TRANSPORTER PERMEASE YTRF"/>
    <property type="match status" value="1"/>
</dbReference>
<dbReference type="GO" id="GO:0022857">
    <property type="term" value="F:transmembrane transporter activity"/>
    <property type="evidence" value="ECO:0007669"/>
    <property type="project" value="TreeGrafter"/>
</dbReference>
<evidence type="ECO:0000256" key="6">
    <source>
        <dbReference type="ARBA" id="ARBA00038076"/>
    </source>
</evidence>
<evidence type="ECO:0000256" key="5">
    <source>
        <dbReference type="ARBA" id="ARBA00023136"/>
    </source>
</evidence>
<keyword evidence="5 7" id="KW-0472">Membrane</keyword>
<keyword evidence="2" id="KW-1003">Cell membrane</keyword>
<dbReference type="InterPro" id="IPR050250">
    <property type="entry name" value="Macrolide_Exporter_MacB"/>
</dbReference>
<dbReference type="GO" id="GO:0005886">
    <property type="term" value="C:plasma membrane"/>
    <property type="evidence" value="ECO:0007669"/>
    <property type="project" value="UniProtKB-SubCell"/>
</dbReference>
<keyword evidence="4 7" id="KW-1133">Transmembrane helix</keyword>
<keyword evidence="3 7" id="KW-0812">Transmembrane</keyword>
<dbReference type="GeneID" id="84800290"/>
<evidence type="ECO:0000256" key="3">
    <source>
        <dbReference type="ARBA" id="ARBA00022692"/>
    </source>
</evidence>
<feature type="transmembrane region" description="Helical" evidence="7">
    <location>
        <begin position="762"/>
        <end position="784"/>
    </location>
</feature>
<keyword evidence="10" id="KW-1185">Reference proteome</keyword>
<evidence type="ECO:0000256" key="1">
    <source>
        <dbReference type="ARBA" id="ARBA00004651"/>
    </source>
</evidence>
<accession>E0E249</accession>
<evidence type="ECO:0000313" key="10">
    <source>
        <dbReference type="Proteomes" id="UP000003244"/>
    </source>
</evidence>
<evidence type="ECO:0000256" key="7">
    <source>
        <dbReference type="SAM" id="Phobius"/>
    </source>
</evidence>
<name>E0E249_9FIRM</name>
<feature type="transmembrane region" description="Helical" evidence="7">
    <location>
        <begin position="241"/>
        <end position="263"/>
    </location>
</feature>
<dbReference type="EMBL" id="ADGQ01000030">
    <property type="protein sequence ID" value="EFM65049.1"/>
    <property type="molecule type" value="Genomic_DNA"/>
</dbReference>
<comment type="subcellular location">
    <subcellularLocation>
        <location evidence="1">Cell membrane</location>
        <topology evidence="1">Multi-pass membrane protein</topology>
    </subcellularLocation>
</comment>
<reference evidence="9 10" key="1">
    <citation type="submission" date="2010-08" db="EMBL/GenBank/DDBJ databases">
        <authorList>
            <person name="Harkins D.M."/>
            <person name="Madupu R."/>
            <person name="Durkin A.S."/>
            <person name="Torralba M."/>
            <person name="Methe B."/>
            <person name="Sutton G.G."/>
            <person name="Nelson K.E."/>
        </authorList>
    </citation>
    <scope>NUCLEOTIDE SEQUENCE [LARGE SCALE GENOMIC DNA]</scope>
    <source>
        <strain evidence="9 10">DSM 17678</strain>
    </source>
</reference>
<dbReference type="RefSeq" id="WP_007788797.1">
    <property type="nucleotide sequence ID" value="NZ_ADGQ01000030.1"/>
</dbReference>
<evidence type="ECO:0000259" key="8">
    <source>
        <dbReference type="Pfam" id="PF02687"/>
    </source>
</evidence>
<evidence type="ECO:0000256" key="2">
    <source>
        <dbReference type="ARBA" id="ARBA00022475"/>
    </source>
</evidence>
<dbReference type="PANTHER" id="PTHR30572">
    <property type="entry name" value="MEMBRANE COMPONENT OF TRANSPORTER-RELATED"/>
    <property type="match status" value="1"/>
</dbReference>
<feature type="transmembrane region" description="Helical" evidence="7">
    <location>
        <begin position="284"/>
        <end position="307"/>
    </location>
</feature>
<feature type="domain" description="ABC3 transporter permease C-terminal" evidence="8">
    <location>
        <begin position="713"/>
        <end position="825"/>
    </location>
</feature>
<evidence type="ECO:0000313" key="9">
    <source>
        <dbReference type="EMBL" id="EFM65049.1"/>
    </source>
</evidence>
<dbReference type="eggNOG" id="COG0577">
    <property type="taxonomic scope" value="Bacteria"/>
</dbReference>
<feature type="transmembrane region" description="Helical" evidence="7">
    <location>
        <begin position="804"/>
        <end position="823"/>
    </location>
</feature>
<evidence type="ECO:0000256" key="4">
    <source>
        <dbReference type="ARBA" id="ARBA00022989"/>
    </source>
</evidence>
<feature type="transmembrane region" description="Helical" evidence="7">
    <location>
        <begin position="709"/>
        <end position="731"/>
    </location>
</feature>
<comment type="similarity">
    <text evidence="6">Belongs to the ABC-4 integral membrane protein family.</text>
</comment>
<dbReference type="OrthoDB" id="9793166at2"/>
<feature type="transmembrane region" description="Helical" evidence="7">
    <location>
        <begin position="339"/>
        <end position="358"/>
    </location>
</feature>
<sequence>MILNLVYRNMIKNKKRALSIFVCLLLSNIFFITSVIVYNGVKESEINSIKYEISPDNFKVKLKDKNQLEEIKSRPGVELIGRSTYIDSSSEKSNTTFNILSVNKDYLKINKIDLLSGRMPENTNEIALEEWVLKNLKKDLRLGDSIVLSQYNNENTISKNYKLVGILSDSPNLKLNGSLQIYAFNKNADKNFQNNTYSLVIDKKYLKDFEDMLIGIGIDSKDISINRMLNTAMLSKSYKNLIVTLFIISIINIYILYAIYNIYLIERSKEYGTYLALGMKKKTLFSMSFLELLLIELAAFIFAWGIVGYMTSTIIPNLVSIFSTNISLNKINLSIDFKSVLGIMAVLLANIIVILTFYTKKIFRYTNVQLLNGNIENYSKSKEVKLFNRNINSKLAMAYIYRYKKKILSIILSLSVSTSLIIFASYYIKVEDQQNKYMAELNKNELDYSISMQPSKNISDGFSEKDVRKLISIKDSSGKPLIRKIEKINSLYSRMDLEKDKINNIKYFNELGKLEYYKNVLKGVLTKNNDKYTLKLCAFGYDDKMIAELNKYRESGDVKNLKGNEVILYNPEIDKKPILNYKVGDKISISYPKGNSVDTEKYFNGSELDLDTKEFKVVAIVKGNTYADLYYVANDSAQVIMTNKQFANAFNFDGYKTINIYKQHKGMSKENSYLDNQIYKTFNNYQGTAVQDIEKENNELNALIHNKMLLIKVIAAVIFILGVVNLVNVIVNEFFNRLYDYSLLNKLGSTPKSIKKITVREGLYIGALSGIVGSIIALIIQIIYYFKVGVYLINFKFNVYILDYIFMVTINIIIGIIVSTLVYRKCVEEIKALK</sequence>
<dbReference type="AlphaFoldDB" id="E0E249"/>
<organism evidence="9 10">
    <name type="scientific">Peptostreptococcus stomatis DSM 17678</name>
    <dbReference type="NCBI Taxonomy" id="596315"/>
    <lineage>
        <taxon>Bacteria</taxon>
        <taxon>Bacillati</taxon>
        <taxon>Bacillota</taxon>
        <taxon>Clostridia</taxon>
        <taxon>Peptostreptococcales</taxon>
        <taxon>Peptostreptococcaceae</taxon>
        <taxon>Peptostreptococcus</taxon>
    </lineage>
</organism>